<accession>A0A1R2BUX3</accession>
<evidence type="ECO:0000259" key="5">
    <source>
        <dbReference type="PROSITE" id="PS51718"/>
    </source>
</evidence>
<keyword evidence="2 3" id="KW-0342">GTP-binding</keyword>
<dbReference type="PRINTS" id="PR00195">
    <property type="entry name" value="DYNAMIN"/>
</dbReference>
<dbReference type="PANTHER" id="PTHR11566">
    <property type="entry name" value="DYNAMIN"/>
    <property type="match status" value="1"/>
</dbReference>
<proteinExistence type="inferred from homology"/>
<dbReference type="OrthoDB" id="5061070at2759"/>
<sequence>MESLIPIVNQLQEVISMAKVKTGIDLPRIIVVGSQSSGKSSVLESIVGKDFLPRGTGIVTRCPLVLRLIKINEEIEYAQFHHLEGCPFTEFSDVNREIMTISQEIALSEGVGTREILLNIYSNRVVDLTLIDLPGIIKVPLKGQAKNLDKKINDMIMDYARQQNSIILAISPANSDLANSDALNIARQVDPEGQRTIGVITKIDLMDRGTNALEMLEGKLYPLRLGYVGIICRSQEDIVNNIPLHVHMTKEKKFFEESRIYSHLASRLGIGYLSQRLSTIFKAHIQATIPKIKREITETLASVNKEIGELGETLDTMEKKNDMLNRIINMFCKKFEDTLDGKEIDKCSVEFTGGSLIRRTFTNFFNNVIGGMDPLKDLSDYQIRIAILNATGSKGVMFVSEVAFENLVSNIIKRVEGPSLECLYTVKEELQKIISFIYIKEFERFPRLREIFVTMIYEILDSCIPAAEKSIQLLIEIESNYLNISHPDFINPNEAMQIAHSQLQEAAQRPRVERRPIEPEQKGFFSFLYSSRNENQQVFEEIGDKEQKFMKIIEEEMTTKELEQNLLIKILIDSYFRIAKSNIGDSVPKSIMKNMVNYSRENLQRILMNRLYGNKEIYDNVLDEEPTSKARRMNLHELKNCLTNALEIVKDVII</sequence>
<dbReference type="Gene3D" id="3.40.50.300">
    <property type="entry name" value="P-loop containing nucleotide triphosphate hydrolases"/>
    <property type="match status" value="1"/>
</dbReference>
<dbReference type="GO" id="GO:0005525">
    <property type="term" value="F:GTP binding"/>
    <property type="evidence" value="ECO:0007669"/>
    <property type="project" value="UniProtKB-KW"/>
</dbReference>
<dbReference type="PROSITE" id="PS00410">
    <property type="entry name" value="G_DYNAMIN_1"/>
    <property type="match status" value="1"/>
</dbReference>
<dbReference type="EMBL" id="MPUH01000417">
    <property type="protein sequence ID" value="OMJ80598.1"/>
    <property type="molecule type" value="Genomic_DNA"/>
</dbReference>
<dbReference type="SUPFAM" id="SSF52540">
    <property type="entry name" value="P-loop containing nucleoside triphosphate hydrolases"/>
    <property type="match status" value="1"/>
</dbReference>
<comment type="caution">
    <text evidence="6">The sequence shown here is derived from an EMBL/GenBank/DDBJ whole genome shotgun (WGS) entry which is preliminary data.</text>
</comment>
<dbReference type="GO" id="GO:0005737">
    <property type="term" value="C:cytoplasm"/>
    <property type="evidence" value="ECO:0007669"/>
    <property type="project" value="TreeGrafter"/>
</dbReference>
<dbReference type="SMART" id="SM00302">
    <property type="entry name" value="GED"/>
    <property type="match status" value="1"/>
</dbReference>
<dbReference type="PROSITE" id="PS51388">
    <property type="entry name" value="GED"/>
    <property type="match status" value="1"/>
</dbReference>
<dbReference type="InterPro" id="IPR019762">
    <property type="entry name" value="Dynamin_GTPase_CS"/>
</dbReference>
<feature type="domain" description="GED" evidence="4">
    <location>
        <begin position="565"/>
        <end position="654"/>
    </location>
</feature>
<feature type="domain" description="Dynamin-type G" evidence="5">
    <location>
        <begin position="23"/>
        <end position="290"/>
    </location>
</feature>
<dbReference type="InterPro" id="IPR045063">
    <property type="entry name" value="Dynamin_N"/>
</dbReference>
<evidence type="ECO:0000256" key="2">
    <source>
        <dbReference type="ARBA" id="ARBA00023134"/>
    </source>
</evidence>
<keyword evidence="7" id="KW-1185">Reference proteome</keyword>
<keyword evidence="1 3" id="KW-0547">Nucleotide-binding</keyword>
<dbReference type="PANTHER" id="PTHR11566:SF21">
    <property type="entry name" value="DYNAMIN RELATED PROTEIN 1, ISOFORM A"/>
    <property type="match status" value="1"/>
</dbReference>
<dbReference type="AlphaFoldDB" id="A0A1R2BUX3"/>
<organism evidence="6 7">
    <name type="scientific">Stentor coeruleus</name>
    <dbReference type="NCBI Taxonomy" id="5963"/>
    <lineage>
        <taxon>Eukaryota</taxon>
        <taxon>Sar</taxon>
        <taxon>Alveolata</taxon>
        <taxon>Ciliophora</taxon>
        <taxon>Postciliodesmatophora</taxon>
        <taxon>Heterotrichea</taxon>
        <taxon>Heterotrichida</taxon>
        <taxon>Stentoridae</taxon>
        <taxon>Stentor</taxon>
    </lineage>
</organism>
<gene>
    <name evidence="6" type="ORF">SteCoe_19142</name>
</gene>
<evidence type="ECO:0000256" key="3">
    <source>
        <dbReference type="RuleBase" id="RU003932"/>
    </source>
</evidence>
<dbReference type="InterPro" id="IPR000375">
    <property type="entry name" value="Dynamin_stalk"/>
</dbReference>
<dbReference type="Pfam" id="PF01031">
    <property type="entry name" value="Dynamin_M"/>
    <property type="match status" value="1"/>
</dbReference>
<dbReference type="InterPro" id="IPR030381">
    <property type="entry name" value="G_DYNAMIN_dom"/>
</dbReference>
<dbReference type="SMART" id="SM00053">
    <property type="entry name" value="DYNc"/>
    <property type="match status" value="1"/>
</dbReference>
<dbReference type="InterPro" id="IPR022812">
    <property type="entry name" value="Dynamin"/>
</dbReference>
<protein>
    <recommendedName>
        <fullName evidence="8">Dynamin-type G domain-containing protein</fullName>
    </recommendedName>
</protein>
<dbReference type="GO" id="GO:0008017">
    <property type="term" value="F:microtubule binding"/>
    <property type="evidence" value="ECO:0007669"/>
    <property type="project" value="TreeGrafter"/>
</dbReference>
<dbReference type="Proteomes" id="UP000187209">
    <property type="component" value="Unassembled WGS sequence"/>
</dbReference>
<comment type="similarity">
    <text evidence="3">Belongs to the TRAFAC class dynamin-like GTPase superfamily. Dynamin/Fzo/YdjA family.</text>
</comment>
<evidence type="ECO:0000256" key="1">
    <source>
        <dbReference type="ARBA" id="ARBA00022741"/>
    </source>
</evidence>
<dbReference type="Pfam" id="PF02212">
    <property type="entry name" value="GED"/>
    <property type="match status" value="1"/>
</dbReference>
<evidence type="ECO:0000313" key="7">
    <source>
        <dbReference type="Proteomes" id="UP000187209"/>
    </source>
</evidence>
<dbReference type="InterPro" id="IPR003130">
    <property type="entry name" value="GED"/>
</dbReference>
<dbReference type="GO" id="GO:0016020">
    <property type="term" value="C:membrane"/>
    <property type="evidence" value="ECO:0007669"/>
    <property type="project" value="TreeGrafter"/>
</dbReference>
<dbReference type="Pfam" id="PF00350">
    <property type="entry name" value="Dynamin_N"/>
    <property type="match status" value="1"/>
</dbReference>
<dbReference type="InterPro" id="IPR001401">
    <property type="entry name" value="Dynamin_GTPase"/>
</dbReference>
<evidence type="ECO:0000259" key="4">
    <source>
        <dbReference type="PROSITE" id="PS51388"/>
    </source>
</evidence>
<dbReference type="Gene3D" id="1.20.120.1240">
    <property type="entry name" value="Dynamin, middle domain"/>
    <property type="match status" value="1"/>
</dbReference>
<dbReference type="PROSITE" id="PS51718">
    <property type="entry name" value="G_DYNAMIN_2"/>
    <property type="match status" value="1"/>
</dbReference>
<dbReference type="InterPro" id="IPR020850">
    <property type="entry name" value="GED_dom"/>
</dbReference>
<evidence type="ECO:0000313" key="6">
    <source>
        <dbReference type="EMBL" id="OMJ80598.1"/>
    </source>
</evidence>
<dbReference type="InterPro" id="IPR027417">
    <property type="entry name" value="P-loop_NTPase"/>
</dbReference>
<name>A0A1R2BUX3_9CILI</name>
<dbReference type="CDD" id="cd08771">
    <property type="entry name" value="DLP_1"/>
    <property type="match status" value="1"/>
</dbReference>
<dbReference type="GO" id="GO:0005874">
    <property type="term" value="C:microtubule"/>
    <property type="evidence" value="ECO:0007669"/>
    <property type="project" value="TreeGrafter"/>
</dbReference>
<reference evidence="6 7" key="1">
    <citation type="submission" date="2016-11" db="EMBL/GenBank/DDBJ databases">
        <title>The macronuclear genome of Stentor coeruleus: a giant cell with tiny introns.</title>
        <authorList>
            <person name="Slabodnick M."/>
            <person name="Ruby J.G."/>
            <person name="Reiff S.B."/>
            <person name="Swart E.C."/>
            <person name="Gosai S."/>
            <person name="Prabakaran S."/>
            <person name="Witkowska E."/>
            <person name="Larue G.E."/>
            <person name="Fisher S."/>
            <person name="Freeman R.M."/>
            <person name="Gunawardena J."/>
            <person name="Chu W."/>
            <person name="Stover N.A."/>
            <person name="Gregory B.D."/>
            <person name="Nowacki M."/>
            <person name="Derisi J."/>
            <person name="Roy S.W."/>
            <person name="Marshall W.F."/>
            <person name="Sood P."/>
        </authorList>
    </citation>
    <scope>NUCLEOTIDE SEQUENCE [LARGE SCALE GENOMIC DNA]</scope>
    <source>
        <strain evidence="6">WM001</strain>
    </source>
</reference>
<dbReference type="GO" id="GO:0003924">
    <property type="term" value="F:GTPase activity"/>
    <property type="evidence" value="ECO:0007669"/>
    <property type="project" value="InterPro"/>
</dbReference>
<evidence type="ECO:0008006" key="8">
    <source>
        <dbReference type="Google" id="ProtNLM"/>
    </source>
</evidence>